<keyword evidence="5 8" id="KW-0812">Transmembrane</keyword>
<feature type="transmembrane region" description="Helical" evidence="8">
    <location>
        <begin position="158"/>
        <end position="180"/>
    </location>
</feature>
<dbReference type="GO" id="GO:0005886">
    <property type="term" value="C:plasma membrane"/>
    <property type="evidence" value="ECO:0007669"/>
    <property type="project" value="UniProtKB-SubCell"/>
</dbReference>
<name>A0A840UXY8_9BACT</name>
<evidence type="ECO:0000256" key="8">
    <source>
        <dbReference type="SAM" id="Phobius"/>
    </source>
</evidence>
<sequence length="342" mass="35933">MTRQLTILLLLLLLLAGLVTIATGLGYIHIPVGQVIEIGFARLTGNPPPSGIDSRFPVIITDIRLPRIVAATLVGGGLAVAGGVFQALLLNPLADPYTLGVSSGAAFGASLAIILSLFGIALPLSWTVPFFAFAGALATLVVVFSLAATDSRLSSNTLILAGVIVAAILSAGIGFIKYMADEEVSIIIFWLMGSLVGKTWQEVLLVLTITLPCLLVIFYFARDLNIMALGEKTADSLGVESIKVRKLLLTVATLMTAGCVAISGIIGFIGLIVPHLLRLLLGADNRLLLPACFLAGSILLLAADTVTRALLPHEIPIGVLTALIGGPFFCYIFRKRQLGRGR</sequence>
<feature type="transmembrane region" description="Helical" evidence="8">
    <location>
        <begin position="126"/>
        <end position="146"/>
    </location>
</feature>
<dbReference type="InterPro" id="IPR000522">
    <property type="entry name" value="ABC_transptr_permease_BtuC"/>
</dbReference>
<dbReference type="InterPro" id="IPR037294">
    <property type="entry name" value="ABC_BtuC-like"/>
</dbReference>
<gene>
    <name evidence="9" type="ORF">HNQ81_000046</name>
</gene>
<dbReference type="Gene3D" id="1.10.3470.10">
    <property type="entry name" value="ABC transporter involved in vitamin B12 uptake, BtuC"/>
    <property type="match status" value="1"/>
</dbReference>
<dbReference type="Proteomes" id="UP000539642">
    <property type="component" value="Unassembled WGS sequence"/>
</dbReference>
<protein>
    <submittedName>
        <fullName evidence="9">Iron complex transport system permease protein</fullName>
    </submittedName>
</protein>
<reference evidence="9 10" key="1">
    <citation type="submission" date="2020-08" db="EMBL/GenBank/DDBJ databases">
        <title>Genomic Encyclopedia of Type Strains, Phase IV (KMG-IV): sequencing the most valuable type-strain genomes for metagenomic binning, comparative biology and taxonomic classification.</title>
        <authorList>
            <person name="Goeker M."/>
        </authorList>
    </citation>
    <scope>NUCLEOTIDE SEQUENCE [LARGE SCALE GENOMIC DNA]</scope>
    <source>
        <strain evidence="9 10">DSM 28570</strain>
    </source>
</reference>
<dbReference type="GO" id="GO:0022857">
    <property type="term" value="F:transmembrane transporter activity"/>
    <property type="evidence" value="ECO:0007669"/>
    <property type="project" value="InterPro"/>
</dbReference>
<evidence type="ECO:0000256" key="6">
    <source>
        <dbReference type="ARBA" id="ARBA00022989"/>
    </source>
</evidence>
<evidence type="ECO:0000256" key="1">
    <source>
        <dbReference type="ARBA" id="ARBA00004651"/>
    </source>
</evidence>
<dbReference type="PANTHER" id="PTHR30472:SF25">
    <property type="entry name" value="ABC TRANSPORTER PERMEASE PROTEIN MJ0876-RELATED"/>
    <property type="match status" value="1"/>
</dbReference>
<dbReference type="RefSeq" id="WP_183347098.1">
    <property type="nucleotide sequence ID" value="NZ_JACHEO010000001.1"/>
</dbReference>
<feature type="transmembrane region" description="Helical" evidence="8">
    <location>
        <begin position="68"/>
        <end position="90"/>
    </location>
</feature>
<feature type="transmembrane region" description="Helical" evidence="8">
    <location>
        <begin position="97"/>
        <end position="120"/>
    </location>
</feature>
<comment type="caution">
    <text evidence="9">The sequence shown here is derived from an EMBL/GenBank/DDBJ whole genome shotgun (WGS) entry which is preliminary data.</text>
</comment>
<keyword evidence="7 8" id="KW-0472">Membrane</keyword>
<proteinExistence type="inferred from homology"/>
<comment type="similarity">
    <text evidence="2">Belongs to the binding-protein-dependent transport system permease family. FecCD subfamily.</text>
</comment>
<feature type="transmembrane region" description="Helical" evidence="8">
    <location>
        <begin position="247"/>
        <end position="273"/>
    </location>
</feature>
<accession>A0A840UXY8</accession>
<feature type="transmembrane region" description="Helical" evidence="8">
    <location>
        <begin position="315"/>
        <end position="334"/>
    </location>
</feature>
<comment type="subcellular location">
    <subcellularLocation>
        <location evidence="1">Cell membrane</location>
        <topology evidence="1">Multi-pass membrane protein</topology>
    </subcellularLocation>
</comment>
<dbReference type="CDD" id="cd06550">
    <property type="entry name" value="TM_ABC_iron-siderophores_like"/>
    <property type="match status" value="1"/>
</dbReference>
<dbReference type="Pfam" id="PF01032">
    <property type="entry name" value="FecCD"/>
    <property type="match status" value="1"/>
</dbReference>
<dbReference type="PANTHER" id="PTHR30472">
    <property type="entry name" value="FERRIC ENTEROBACTIN TRANSPORT SYSTEM PERMEASE PROTEIN"/>
    <property type="match status" value="1"/>
</dbReference>
<dbReference type="FunFam" id="1.10.3470.10:FF:000001">
    <property type="entry name" value="Vitamin B12 ABC transporter permease BtuC"/>
    <property type="match status" value="1"/>
</dbReference>
<evidence type="ECO:0000256" key="4">
    <source>
        <dbReference type="ARBA" id="ARBA00022475"/>
    </source>
</evidence>
<keyword evidence="3" id="KW-0813">Transport</keyword>
<feature type="transmembrane region" description="Helical" evidence="8">
    <location>
        <begin position="200"/>
        <end position="221"/>
    </location>
</feature>
<evidence type="ECO:0000313" key="10">
    <source>
        <dbReference type="Proteomes" id="UP000539642"/>
    </source>
</evidence>
<dbReference type="EMBL" id="JACHEO010000001">
    <property type="protein sequence ID" value="MBB5346339.1"/>
    <property type="molecule type" value="Genomic_DNA"/>
</dbReference>
<dbReference type="GO" id="GO:0033214">
    <property type="term" value="P:siderophore-iron import into cell"/>
    <property type="evidence" value="ECO:0007669"/>
    <property type="project" value="TreeGrafter"/>
</dbReference>
<dbReference type="SUPFAM" id="SSF81345">
    <property type="entry name" value="ABC transporter involved in vitamin B12 uptake, BtuC"/>
    <property type="match status" value="1"/>
</dbReference>
<evidence type="ECO:0000313" key="9">
    <source>
        <dbReference type="EMBL" id="MBB5346339.1"/>
    </source>
</evidence>
<evidence type="ECO:0000256" key="3">
    <source>
        <dbReference type="ARBA" id="ARBA00022448"/>
    </source>
</evidence>
<evidence type="ECO:0000256" key="7">
    <source>
        <dbReference type="ARBA" id="ARBA00023136"/>
    </source>
</evidence>
<evidence type="ECO:0000256" key="2">
    <source>
        <dbReference type="ARBA" id="ARBA00007935"/>
    </source>
</evidence>
<organism evidence="9 10">
    <name type="scientific">Desulfoprunum benzoelyticum</name>
    <dbReference type="NCBI Taxonomy" id="1506996"/>
    <lineage>
        <taxon>Bacteria</taxon>
        <taxon>Pseudomonadati</taxon>
        <taxon>Thermodesulfobacteriota</taxon>
        <taxon>Desulfobulbia</taxon>
        <taxon>Desulfobulbales</taxon>
        <taxon>Desulfobulbaceae</taxon>
        <taxon>Desulfoprunum</taxon>
    </lineage>
</organism>
<evidence type="ECO:0000256" key="5">
    <source>
        <dbReference type="ARBA" id="ARBA00022692"/>
    </source>
</evidence>
<dbReference type="AlphaFoldDB" id="A0A840UXY8"/>
<keyword evidence="4" id="KW-1003">Cell membrane</keyword>
<keyword evidence="6 8" id="KW-1133">Transmembrane helix</keyword>
<keyword evidence="10" id="KW-1185">Reference proteome</keyword>